<dbReference type="InterPro" id="IPR006527">
    <property type="entry name" value="F-box-assoc_dom_typ1"/>
</dbReference>
<reference evidence="2" key="2">
    <citation type="submission" date="2022-03" db="EMBL/GenBank/DDBJ databases">
        <title>Draft title - Genomic analysis of global carrot germplasm unveils the trajectory of domestication and the origin of high carotenoid orange carrot.</title>
        <authorList>
            <person name="Iorizzo M."/>
            <person name="Ellison S."/>
            <person name="Senalik D."/>
            <person name="Macko-Podgorni A."/>
            <person name="Grzebelus D."/>
            <person name="Bostan H."/>
            <person name="Rolling W."/>
            <person name="Curaba J."/>
            <person name="Simon P."/>
        </authorList>
    </citation>
    <scope>NUCLEOTIDE SEQUENCE</scope>
    <source>
        <tissue evidence="2">Leaf</tissue>
    </source>
</reference>
<name>A0AAF1AZD4_DAUCS</name>
<evidence type="ECO:0000313" key="3">
    <source>
        <dbReference type="Proteomes" id="UP000077755"/>
    </source>
</evidence>
<evidence type="ECO:0000313" key="2">
    <source>
        <dbReference type="EMBL" id="WOH00380.1"/>
    </source>
</evidence>
<dbReference type="EMBL" id="CP093347">
    <property type="protein sequence ID" value="WOH00380.1"/>
    <property type="molecule type" value="Genomic_DNA"/>
</dbReference>
<feature type="domain" description="F-box associated beta-propeller type 1" evidence="1">
    <location>
        <begin position="104"/>
        <end position="235"/>
    </location>
</feature>
<organism evidence="2 3">
    <name type="scientific">Daucus carota subsp. sativus</name>
    <name type="common">Carrot</name>
    <dbReference type="NCBI Taxonomy" id="79200"/>
    <lineage>
        <taxon>Eukaryota</taxon>
        <taxon>Viridiplantae</taxon>
        <taxon>Streptophyta</taxon>
        <taxon>Embryophyta</taxon>
        <taxon>Tracheophyta</taxon>
        <taxon>Spermatophyta</taxon>
        <taxon>Magnoliopsida</taxon>
        <taxon>eudicotyledons</taxon>
        <taxon>Gunneridae</taxon>
        <taxon>Pentapetalae</taxon>
        <taxon>asterids</taxon>
        <taxon>campanulids</taxon>
        <taxon>Apiales</taxon>
        <taxon>Apiaceae</taxon>
        <taxon>Apioideae</taxon>
        <taxon>Scandiceae</taxon>
        <taxon>Daucinae</taxon>
        <taxon>Daucus</taxon>
        <taxon>Daucus sect. Daucus</taxon>
    </lineage>
</organism>
<reference evidence="2" key="1">
    <citation type="journal article" date="2016" name="Nat. Genet.">
        <title>A high-quality carrot genome assembly provides new insights into carotenoid accumulation and asterid genome evolution.</title>
        <authorList>
            <person name="Iorizzo M."/>
            <person name="Ellison S."/>
            <person name="Senalik D."/>
            <person name="Zeng P."/>
            <person name="Satapoomin P."/>
            <person name="Huang J."/>
            <person name="Bowman M."/>
            <person name="Iovene M."/>
            <person name="Sanseverino W."/>
            <person name="Cavagnaro P."/>
            <person name="Yildiz M."/>
            <person name="Macko-Podgorni A."/>
            <person name="Moranska E."/>
            <person name="Grzebelus E."/>
            <person name="Grzebelus D."/>
            <person name="Ashrafi H."/>
            <person name="Zheng Z."/>
            <person name="Cheng S."/>
            <person name="Spooner D."/>
            <person name="Van Deynze A."/>
            <person name="Simon P."/>
        </authorList>
    </citation>
    <scope>NUCLEOTIDE SEQUENCE</scope>
    <source>
        <tissue evidence="2">Leaf</tissue>
    </source>
</reference>
<dbReference type="AlphaFoldDB" id="A0AAF1AZD4"/>
<protein>
    <recommendedName>
        <fullName evidence="1">F-box associated beta-propeller type 1 domain-containing protein</fullName>
    </recommendedName>
</protein>
<evidence type="ECO:0000259" key="1">
    <source>
        <dbReference type="Pfam" id="PF07734"/>
    </source>
</evidence>
<dbReference type="InterPro" id="IPR055290">
    <property type="entry name" value="At3g26010-like"/>
</dbReference>
<proteinExistence type="predicted"/>
<dbReference type="PANTHER" id="PTHR35546:SF25">
    <property type="entry name" value="F-BOX DOMAIN-CONTAINING PROTEIN"/>
    <property type="match status" value="1"/>
</dbReference>
<dbReference type="Pfam" id="PF07734">
    <property type="entry name" value="FBA_1"/>
    <property type="match status" value="1"/>
</dbReference>
<dbReference type="SUPFAM" id="SSF81383">
    <property type="entry name" value="F-box domain"/>
    <property type="match status" value="1"/>
</dbReference>
<accession>A0AAF1AZD4</accession>
<dbReference type="PANTHER" id="PTHR35546">
    <property type="entry name" value="F-BOX PROTEIN INTERACTION DOMAIN PROTEIN-RELATED"/>
    <property type="match status" value="1"/>
</dbReference>
<sequence length="396" mass="44714">MDGTAYVFRPNITVRKDMEIKDVAKDYILPFLPAKSLVRFRAVSKDWDSWISHPFLAHMQTLCFQDMSGFFCQDGFNQFFVSLDHDAYGIPESSLSFLPWTVKIKSSCNGLLLCQGVGDTDSVNEYYVCNPATRAFHVVPRSTYYHGPEPNLILAFEPSLLNIGEDFKVICAFDIYNGPPMLCFDIYSSETRSWTCCNAVCSELGAPYLKDNGIYKNGVAYWATSTGELLAFDTVNDICGVQPICSDVKDGWGILTLIDEELSYVQSYIEPSYLQTSMRIGNFCDGSETGMFGGVTDTNIFCDEIEDVKNKCIIEIFGGVNMCLKRRDVVGLDMNICNAWSFKVLFAVKRNHFIFNIDDILYSCDVKEEKFEVIRRGRIKPSTTYVPYVNSLVSLP</sequence>
<dbReference type="InterPro" id="IPR036047">
    <property type="entry name" value="F-box-like_dom_sf"/>
</dbReference>
<gene>
    <name evidence="2" type="ORF">DCAR_0519739</name>
</gene>
<dbReference type="NCBIfam" id="TIGR01640">
    <property type="entry name" value="F_box_assoc_1"/>
    <property type="match status" value="1"/>
</dbReference>
<dbReference type="Proteomes" id="UP000077755">
    <property type="component" value="Chromosome 5"/>
</dbReference>
<dbReference type="InterPro" id="IPR017451">
    <property type="entry name" value="F-box-assoc_interact_dom"/>
</dbReference>
<keyword evidence="3" id="KW-1185">Reference proteome</keyword>